<dbReference type="SMART" id="SM00904">
    <property type="entry name" value="Flavokinase"/>
    <property type="match status" value="1"/>
</dbReference>
<evidence type="ECO:0000256" key="5">
    <source>
        <dbReference type="ARBA" id="ARBA00017394"/>
    </source>
</evidence>
<comment type="function">
    <text evidence="1">Catalyzes the phosphorylation of riboflavin (vitamin B2) to form flavin mononucleotide (FMN) coenzyme.</text>
</comment>
<dbReference type="Gene3D" id="2.40.30.30">
    <property type="entry name" value="Riboflavin kinase-like"/>
    <property type="match status" value="1"/>
</dbReference>
<organism evidence="13 14">
    <name type="scientific">Candida boidinii</name>
    <name type="common">Yeast</name>
    <dbReference type="NCBI Taxonomy" id="5477"/>
    <lineage>
        <taxon>Eukaryota</taxon>
        <taxon>Fungi</taxon>
        <taxon>Dikarya</taxon>
        <taxon>Ascomycota</taxon>
        <taxon>Saccharomycotina</taxon>
        <taxon>Pichiomycetes</taxon>
        <taxon>Pichiales</taxon>
        <taxon>Pichiaceae</taxon>
        <taxon>Ogataea</taxon>
        <taxon>Ogataea/Candida clade</taxon>
    </lineage>
</organism>
<evidence type="ECO:0000256" key="6">
    <source>
        <dbReference type="ARBA" id="ARBA00022630"/>
    </source>
</evidence>
<evidence type="ECO:0000256" key="10">
    <source>
        <dbReference type="ARBA" id="ARBA00022840"/>
    </source>
</evidence>
<keyword evidence="6" id="KW-0285">Flavoprotein</keyword>
<name>A0A9W6SZ85_CANBO</name>
<evidence type="ECO:0000313" key="14">
    <source>
        <dbReference type="Proteomes" id="UP001165120"/>
    </source>
</evidence>
<dbReference type="GO" id="GO:0009398">
    <property type="term" value="P:FMN biosynthetic process"/>
    <property type="evidence" value="ECO:0007669"/>
    <property type="project" value="TreeGrafter"/>
</dbReference>
<dbReference type="PANTHER" id="PTHR22749:SF6">
    <property type="entry name" value="RIBOFLAVIN KINASE"/>
    <property type="match status" value="1"/>
</dbReference>
<dbReference type="GO" id="GO:0005524">
    <property type="term" value="F:ATP binding"/>
    <property type="evidence" value="ECO:0007669"/>
    <property type="project" value="UniProtKB-KW"/>
</dbReference>
<feature type="domain" description="Riboflavin kinase" evidence="12">
    <location>
        <begin position="18"/>
        <end position="179"/>
    </location>
</feature>
<dbReference type="EMBL" id="BSXN01000618">
    <property type="protein sequence ID" value="GME69241.1"/>
    <property type="molecule type" value="Genomic_DNA"/>
</dbReference>
<gene>
    <name evidence="13" type="ORF">Cboi02_000217000</name>
</gene>
<dbReference type="InterPro" id="IPR015865">
    <property type="entry name" value="Riboflavin_kinase_bac/euk"/>
</dbReference>
<evidence type="ECO:0000256" key="3">
    <source>
        <dbReference type="ARBA" id="ARBA00010108"/>
    </source>
</evidence>
<dbReference type="AlphaFoldDB" id="A0A9W6SZ85"/>
<accession>A0A9W6SZ85</accession>
<comment type="similarity">
    <text evidence="3">Belongs to the flavokinase family.</text>
</comment>
<evidence type="ECO:0000259" key="12">
    <source>
        <dbReference type="SMART" id="SM00904"/>
    </source>
</evidence>
<evidence type="ECO:0000313" key="13">
    <source>
        <dbReference type="EMBL" id="GME69241.1"/>
    </source>
</evidence>
<dbReference type="EC" id="2.7.1.26" evidence="4"/>
<evidence type="ECO:0000256" key="8">
    <source>
        <dbReference type="ARBA" id="ARBA00022679"/>
    </source>
</evidence>
<proteinExistence type="inferred from homology"/>
<dbReference type="GO" id="GO:0009231">
    <property type="term" value="P:riboflavin biosynthetic process"/>
    <property type="evidence" value="ECO:0007669"/>
    <property type="project" value="InterPro"/>
</dbReference>
<keyword evidence="14" id="KW-1185">Reference proteome</keyword>
<dbReference type="PANTHER" id="PTHR22749">
    <property type="entry name" value="RIBOFLAVIN KINASE/FMN ADENYLYLTRANSFERASE"/>
    <property type="match status" value="1"/>
</dbReference>
<keyword evidence="7" id="KW-0288">FMN</keyword>
<dbReference type="Pfam" id="PF01687">
    <property type="entry name" value="Flavokinase"/>
    <property type="match status" value="1"/>
</dbReference>
<evidence type="ECO:0000256" key="4">
    <source>
        <dbReference type="ARBA" id="ARBA00012105"/>
    </source>
</evidence>
<evidence type="ECO:0000256" key="2">
    <source>
        <dbReference type="ARBA" id="ARBA00005201"/>
    </source>
</evidence>
<keyword evidence="8" id="KW-0808">Transferase</keyword>
<dbReference type="SUPFAM" id="SSF82114">
    <property type="entry name" value="Riboflavin kinase-like"/>
    <property type="match status" value="1"/>
</dbReference>
<reference evidence="13" key="1">
    <citation type="submission" date="2023-04" db="EMBL/GenBank/DDBJ databases">
        <title>Candida boidinii NBRC 10035.</title>
        <authorList>
            <person name="Ichikawa N."/>
            <person name="Sato H."/>
            <person name="Tonouchi N."/>
        </authorList>
    </citation>
    <scope>NUCLEOTIDE SEQUENCE</scope>
    <source>
        <strain evidence="13">NBRC 10035</strain>
    </source>
</reference>
<keyword evidence="9" id="KW-0547">Nucleotide-binding</keyword>
<evidence type="ECO:0000256" key="7">
    <source>
        <dbReference type="ARBA" id="ARBA00022643"/>
    </source>
</evidence>
<protein>
    <recommendedName>
        <fullName evidence="5">Riboflavin kinase</fullName>
        <ecNumber evidence="4">2.7.1.26</ecNumber>
    </recommendedName>
    <alternativeName>
        <fullName evidence="11">Flavin mononucleotide kinase 1</fullName>
    </alternativeName>
</protein>
<evidence type="ECO:0000256" key="11">
    <source>
        <dbReference type="ARBA" id="ARBA00029960"/>
    </source>
</evidence>
<keyword evidence="10" id="KW-0067">ATP-binding</keyword>
<comment type="pathway">
    <text evidence="2">Cofactor biosynthesis; FMN biosynthesis; FMN from riboflavin (ATP route): step 1/1.</text>
</comment>
<dbReference type="Proteomes" id="UP001165120">
    <property type="component" value="Unassembled WGS sequence"/>
</dbReference>
<dbReference type="InterPro" id="IPR023468">
    <property type="entry name" value="Riboflavin_kinase"/>
</dbReference>
<evidence type="ECO:0000256" key="1">
    <source>
        <dbReference type="ARBA" id="ARBA00003572"/>
    </source>
</evidence>
<evidence type="ECO:0000256" key="9">
    <source>
        <dbReference type="ARBA" id="ARBA00022741"/>
    </source>
</evidence>
<dbReference type="GO" id="GO:0008531">
    <property type="term" value="F:riboflavin kinase activity"/>
    <property type="evidence" value="ECO:0007669"/>
    <property type="project" value="UniProtKB-EC"/>
</dbReference>
<dbReference type="InterPro" id="IPR023465">
    <property type="entry name" value="Riboflavin_kinase_dom_sf"/>
</dbReference>
<comment type="caution">
    <text evidence="13">The sequence shown here is derived from an EMBL/GenBank/DDBJ whole genome shotgun (WGS) entry which is preliminary data.</text>
</comment>
<sequence>MARPDIPIPDEPKAPFPILIPHTKVIAGFGRGSSSIGIPTANVPIEDIPDKIGDDLETGVYFGYVKIINDSEAQDRHIGLRSDGKTEVEFTYAKDLTEGEDKNVILPMVMSIGWNPFFKNEKKTCELHIIHNFNNTNFYGANLKFNILGYIRPELDYTTLEALIKDINIDIDVAKEYLSKPGYQTFKSQLD</sequence>
<dbReference type="GO" id="GO:0005739">
    <property type="term" value="C:mitochondrion"/>
    <property type="evidence" value="ECO:0007669"/>
    <property type="project" value="TreeGrafter"/>
</dbReference>